<feature type="transmembrane region" description="Helical" evidence="1">
    <location>
        <begin position="162"/>
        <end position="179"/>
    </location>
</feature>
<name>A0A9W7FUQ0_9STRA</name>
<protein>
    <submittedName>
        <fullName evidence="2">Uncharacterized protein</fullName>
    </submittedName>
</protein>
<feature type="transmembrane region" description="Helical" evidence="1">
    <location>
        <begin position="78"/>
        <end position="99"/>
    </location>
</feature>
<evidence type="ECO:0000256" key="1">
    <source>
        <dbReference type="SAM" id="Phobius"/>
    </source>
</evidence>
<keyword evidence="1" id="KW-0812">Transmembrane</keyword>
<proteinExistence type="predicted"/>
<organism evidence="2 3">
    <name type="scientific">Triparma columacea</name>
    <dbReference type="NCBI Taxonomy" id="722753"/>
    <lineage>
        <taxon>Eukaryota</taxon>
        <taxon>Sar</taxon>
        <taxon>Stramenopiles</taxon>
        <taxon>Ochrophyta</taxon>
        <taxon>Bolidophyceae</taxon>
        <taxon>Parmales</taxon>
        <taxon>Triparmaceae</taxon>
        <taxon>Triparma</taxon>
    </lineage>
</organism>
<dbReference type="Proteomes" id="UP001165065">
    <property type="component" value="Unassembled WGS sequence"/>
</dbReference>
<gene>
    <name evidence="2" type="ORF">TrCOL_g5762</name>
</gene>
<dbReference type="OrthoDB" id="184650at2759"/>
<keyword evidence="1" id="KW-0472">Membrane</keyword>
<feature type="transmembrane region" description="Helical" evidence="1">
    <location>
        <begin position="50"/>
        <end position="71"/>
    </location>
</feature>
<dbReference type="AlphaFoldDB" id="A0A9W7FUQ0"/>
<reference evidence="3" key="1">
    <citation type="journal article" date="2023" name="Commun. Biol.">
        <title>Genome analysis of Parmales, the sister group of diatoms, reveals the evolutionary specialization of diatoms from phago-mixotrophs to photoautotrophs.</title>
        <authorList>
            <person name="Ban H."/>
            <person name="Sato S."/>
            <person name="Yoshikawa S."/>
            <person name="Yamada K."/>
            <person name="Nakamura Y."/>
            <person name="Ichinomiya M."/>
            <person name="Sato N."/>
            <person name="Blanc-Mathieu R."/>
            <person name="Endo H."/>
            <person name="Kuwata A."/>
            <person name="Ogata H."/>
        </authorList>
    </citation>
    <scope>NUCLEOTIDE SEQUENCE [LARGE SCALE GENOMIC DNA]</scope>
</reference>
<feature type="transmembrane region" description="Helical" evidence="1">
    <location>
        <begin position="200"/>
        <end position="219"/>
    </location>
</feature>
<dbReference type="EMBL" id="BRYA01000524">
    <property type="protein sequence ID" value="GMI20908.1"/>
    <property type="molecule type" value="Genomic_DNA"/>
</dbReference>
<comment type="caution">
    <text evidence="2">The sequence shown here is derived from an EMBL/GenBank/DDBJ whole genome shotgun (WGS) entry which is preliminary data.</text>
</comment>
<evidence type="ECO:0000313" key="3">
    <source>
        <dbReference type="Proteomes" id="UP001165065"/>
    </source>
</evidence>
<keyword evidence="1" id="KW-1133">Transmembrane helix</keyword>
<accession>A0A9W7FUQ0</accession>
<sequence>MLTIYEQIYITFCLFTRGLSWIEIYSPGNWKYYKEVQTVVPVHLAHVRPLFFFTCSGHYLSCLYILWPYLFSGEQAPAMFAGLVFGVLFGITIGFWVFVYNPLDYRPLEERRKDNDDSLSLCYDTMWLTDWSNHGPLLLMFAKFAYDAGDAAFLLENSWMPMAWGIVWLVCIWAPFQFLGGDPLYADLRRDKAFAHKAMVIIKMIVITTFGYFAGMFLVKPVYGAWLQLLGHIFTAFPSLGELSSQFHQAEL</sequence>
<evidence type="ECO:0000313" key="2">
    <source>
        <dbReference type="EMBL" id="GMI20908.1"/>
    </source>
</evidence>
<keyword evidence="3" id="KW-1185">Reference proteome</keyword>